<proteinExistence type="predicted"/>
<dbReference type="OrthoDB" id="9802600at2"/>
<dbReference type="EMBL" id="SJKD01000002">
    <property type="protein sequence ID" value="TCC50908.1"/>
    <property type="molecule type" value="Genomic_DNA"/>
</dbReference>
<name>A0A4R0JZU2_9ACTN</name>
<evidence type="ECO:0000313" key="2">
    <source>
        <dbReference type="EMBL" id="TCC50908.1"/>
    </source>
</evidence>
<dbReference type="Gene3D" id="2.70.98.50">
    <property type="entry name" value="putative glycoside hydrolase family protein from bacillus halodurans"/>
    <property type="match status" value="1"/>
</dbReference>
<evidence type="ECO:0000313" key="3">
    <source>
        <dbReference type="Proteomes" id="UP000293342"/>
    </source>
</evidence>
<dbReference type="InterPro" id="IPR027414">
    <property type="entry name" value="GH95_N_dom"/>
</dbReference>
<dbReference type="AlphaFoldDB" id="A0A4R0JZU2"/>
<dbReference type="PANTHER" id="PTHR31084:SF0">
    <property type="entry name" value="ALPHA-L-FUCOSIDASE 2"/>
    <property type="match status" value="1"/>
</dbReference>
<accession>A0A4R0JZU2</accession>
<protein>
    <recommendedName>
        <fullName evidence="1">Glycosyl hydrolase family 95 N-terminal domain-containing protein</fullName>
    </recommendedName>
</protein>
<feature type="domain" description="Glycosyl hydrolase family 95 N-terminal" evidence="1">
    <location>
        <begin position="5"/>
        <end position="53"/>
    </location>
</feature>
<dbReference type="Pfam" id="PF14498">
    <property type="entry name" value="Glyco_hyd_65N_2"/>
    <property type="match status" value="1"/>
</dbReference>
<sequence>MSHELWFRTPAPDWFEALPLGNGHLSAKVFGRVGAERIALNLDDVWSGDAPRELTGCGCPGQAS</sequence>
<dbReference type="Proteomes" id="UP000293342">
    <property type="component" value="Unassembled WGS sequence"/>
</dbReference>
<reference evidence="2 3" key="1">
    <citation type="submission" date="2019-02" db="EMBL/GenBank/DDBJ databases">
        <title>Kribbella capetownensis sp. nov. and Kribbella speibonae sp. nov., isolated from soil.</title>
        <authorList>
            <person name="Curtis S.M."/>
            <person name="Norton I."/>
            <person name="Everest G.J."/>
            <person name="Meyers P.R."/>
        </authorList>
    </citation>
    <scope>NUCLEOTIDE SEQUENCE [LARGE SCALE GENOMIC DNA]</scope>
    <source>
        <strain evidence="2 3">YM53</strain>
    </source>
</reference>
<organism evidence="2 3">
    <name type="scientific">Kribbella capetownensis</name>
    <dbReference type="NCBI Taxonomy" id="1572659"/>
    <lineage>
        <taxon>Bacteria</taxon>
        <taxon>Bacillati</taxon>
        <taxon>Actinomycetota</taxon>
        <taxon>Actinomycetes</taxon>
        <taxon>Propionibacteriales</taxon>
        <taxon>Kribbellaceae</taxon>
        <taxon>Kribbella</taxon>
    </lineage>
</organism>
<comment type="caution">
    <text evidence="2">The sequence shown here is derived from an EMBL/GenBank/DDBJ whole genome shotgun (WGS) entry which is preliminary data.</text>
</comment>
<gene>
    <name evidence="2" type="ORF">E0H75_12185</name>
</gene>
<dbReference type="RefSeq" id="WP_131513605.1">
    <property type="nucleotide sequence ID" value="NZ_SJKD01000002.1"/>
</dbReference>
<keyword evidence="3" id="KW-1185">Reference proteome</keyword>
<dbReference type="GO" id="GO:0004560">
    <property type="term" value="F:alpha-L-fucosidase activity"/>
    <property type="evidence" value="ECO:0007669"/>
    <property type="project" value="TreeGrafter"/>
</dbReference>
<dbReference type="PANTHER" id="PTHR31084">
    <property type="entry name" value="ALPHA-L-FUCOSIDASE 2"/>
    <property type="match status" value="1"/>
</dbReference>
<evidence type="ECO:0000259" key="1">
    <source>
        <dbReference type="Pfam" id="PF14498"/>
    </source>
</evidence>